<protein>
    <submittedName>
        <fullName evidence="2">Uncharacterized protein</fullName>
    </submittedName>
</protein>
<keyword evidence="3" id="KW-1185">Reference proteome</keyword>
<dbReference type="HOGENOM" id="CLU_3088663_0_0_1"/>
<reference evidence="2 3" key="1">
    <citation type="submission" date="2014-04" db="EMBL/GenBank/DDBJ databases">
        <authorList>
            <consortium name="DOE Joint Genome Institute"/>
            <person name="Kuo A."/>
            <person name="Kohler A."/>
            <person name="Nagy L.G."/>
            <person name="Floudas D."/>
            <person name="Copeland A."/>
            <person name="Barry K.W."/>
            <person name="Cichocki N."/>
            <person name="Veneault-Fourrey C."/>
            <person name="LaButti K."/>
            <person name="Lindquist E.A."/>
            <person name="Lipzen A."/>
            <person name="Lundell T."/>
            <person name="Morin E."/>
            <person name="Murat C."/>
            <person name="Sun H."/>
            <person name="Tunlid A."/>
            <person name="Henrissat B."/>
            <person name="Grigoriev I.V."/>
            <person name="Hibbett D.S."/>
            <person name="Martin F."/>
            <person name="Nordberg H.P."/>
            <person name="Cantor M.N."/>
            <person name="Hua S.X."/>
        </authorList>
    </citation>
    <scope>NUCLEOTIDE SEQUENCE [LARGE SCALE GENOMIC DNA]</scope>
    <source>
        <strain evidence="2 3">Foug A</strain>
    </source>
</reference>
<dbReference type="AlphaFoldDB" id="A0A0C2ZYY6"/>
<accession>A0A0C2ZYY6</accession>
<sequence length="52" mass="5543">MSRASPQNSTTSRLPGNGYLPGTSSVDMIWQGPQTVRSPFLTPTATIFTPSC</sequence>
<organism evidence="2 3">
    <name type="scientific">Scleroderma citrinum Foug A</name>
    <dbReference type="NCBI Taxonomy" id="1036808"/>
    <lineage>
        <taxon>Eukaryota</taxon>
        <taxon>Fungi</taxon>
        <taxon>Dikarya</taxon>
        <taxon>Basidiomycota</taxon>
        <taxon>Agaricomycotina</taxon>
        <taxon>Agaricomycetes</taxon>
        <taxon>Agaricomycetidae</taxon>
        <taxon>Boletales</taxon>
        <taxon>Sclerodermatineae</taxon>
        <taxon>Sclerodermataceae</taxon>
        <taxon>Scleroderma</taxon>
    </lineage>
</organism>
<evidence type="ECO:0000313" key="3">
    <source>
        <dbReference type="Proteomes" id="UP000053989"/>
    </source>
</evidence>
<evidence type="ECO:0000313" key="2">
    <source>
        <dbReference type="EMBL" id="KIM57652.1"/>
    </source>
</evidence>
<proteinExistence type="predicted"/>
<feature type="compositionally biased region" description="Polar residues" evidence="1">
    <location>
        <begin position="1"/>
        <end position="14"/>
    </location>
</feature>
<name>A0A0C2ZYY6_9AGAM</name>
<reference evidence="3" key="2">
    <citation type="submission" date="2015-01" db="EMBL/GenBank/DDBJ databases">
        <title>Evolutionary Origins and Diversification of the Mycorrhizal Mutualists.</title>
        <authorList>
            <consortium name="DOE Joint Genome Institute"/>
            <consortium name="Mycorrhizal Genomics Consortium"/>
            <person name="Kohler A."/>
            <person name="Kuo A."/>
            <person name="Nagy L.G."/>
            <person name="Floudas D."/>
            <person name="Copeland A."/>
            <person name="Barry K.W."/>
            <person name="Cichocki N."/>
            <person name="Veneault-Fourrey C."/>
            <person name="LaButti K."/>
            <person name="Lindquist E.A."/>
            <person name="Lipzen A."/>
            <person name="Lundell T."/>
            <person name="Morin E."/>
            <person name="Murat C."/>
            <person name="Riley R."/>
            <person name="Ohm R."/>
            <person name="Sun H."/>
            <person name="Tunlid A."/>
            <person name="Henrissat B."/>
            <person name="Grigoriev I.V."/>
            <person name="Hibbett D.S."/>
            <person name="Martin F."/>
        </authorList>
    </citation>
    <scope>NUCLEOTIDE SEQUENCE [LARGE SCALE GENOMIC DNA]</scope>
    <source>
        <strain evidence="3">Foug A</strain>
    </source>
</reference>
<gene>
    <name evidence="2" type="ORF">SCLCIDRAFT_1219343</name>
</gene>
<dbReference type="EMBL" id="KN822098">
    <property type="protein sequence ID" value="KIM57652.1"/>
    <property type="molecule type" value="Genomic_DNA"/>
</dbReference>
<dbReference type="InParanoid" id="A0A0C2ZYY6"/>
<feature type="region of interest" description="Disordered" evidence="1">
    <location>
        <begin position="1"/>
        <end position="26"/>
    </location>
</feature>
<dbReference type="Proteomes" id="UP000053989">
    <property type="component" value="Unassembled WGS sequence"/>
</dbReference>
<evidence type="ECO:0000256" key="1">
    <source>
        <dbReference type="SAM" id="MobiDB-lite"/>
    </source>
</evidence>